<feature type="compositionally biased region" description="Basic and acidic residues" evidence="2">
    <location>
        <begin position="353"/>
        <end position="373"/>
    </location>
</feature>
<gene>
    <name evidence="3" type="ORF">CTEN210_14051</name>
</gene>
<protein>
    <submittedName>
        <fullName evidence="3">Uncharacterized protein</fullName>
    </submittedName>
</protein>
<feature type="compositionally biased region" description="Low complexity" evidence="2">
    <location>
        <begin position="324"/>
        <end position="352"/>
    </location>
</feature>
<evidence type="ECO:0000256" key="1">
    <source>
        <dbReference type="SAM" id="Coils"/>
    </source>
</evidence>
<sequence>MDSTALDNHLCIGTQKIPISLDNNDDDVDGMLALFAPHKDSNSSEKFDELVLMITDGKRSYQAAIELSRLKKTTEQMDQNHSHEYYIQWFITLLLQKEESQKDVETLKKNICSFSFDNDQQCIKFTLIYNMNENISRIIYSQPIQPVSMSNSNTALAFIQQISNSLLYSSKRITSLEIERQKLTEERNSWKDTAQKLSTQKWNNERENILDQSMTILNRVKMTVREKQEEVDSEKKRYAELEAKYRRLELVLQKKRKEREAVADYEDEHDQSFFEDDEILALSKGQRLQEPHEAKTFGFDEAKANELEARIEARRREGLKRMKLSSTKSTEAKSSAKVPSKTSTENKSSTSLENEKTMDAKKPDMSMEKDQPVPKKRKIVAATSPVEKMRSQTESSTRKNAITGSIEIFNLKDFFSDSDSDT</sequence>
<comment type="caution">
    <text evidence="3">The sequence shown here is derived from an EMBL/GenBank/DDBJ whole genome shotgun (WGS) entry which is preliminary data.</text>
</comment>
<feature type="compositionally biased region" description="Polar residues" evidence="2">
    <location>
        <begin position="392"/>
        <end position="403"/>
    </location>
</feature>
<feature type="coiled-coil region" evidence="1">
    <location>
        <begin position="173"/>
        <end position="268"/>
    </location>
</feature>
<dbReference type="Proteomes" id="UP001054902">
    <property type="component" value="Unassembled WGS sequence"/>
</dbReference>
<evidence type="ECO:0000313" key="4">
    <source>
        <dbReference type="Proteomes" id="UP001054902"/>
    </source>
</evidence>
<reference evidence="3 4" key="1">
    <citation type="journal article" date="2021" name="Sci. Rep.">
        <title>The genome of the diatom Chaetoceros tenuissimus carries an ancient integrated fragment of an extant virus.</title>
        <authorList>
            <person name="Hongo Y."/>
            <person name="Kimura K."/>
            <person name="Takaki Y."/>
            <person name="Yoshida Y."/>
            <person name="Baba S."/>
            <person name="Kobayashi G."/>
            <person name="Nagasaki K."/>
            <person name="Hano T."/>
            <person name="Tomaru Y."/>
        </authorList>
    </citation>
    <scope>NUCLEOTIDE SEQUENCE [LARGE SCALE GENOMIC DNA]</scope>
    <source>
        <strain evidence="3 4">NIES-3715</strain>
    </source>
</reference>
<keyword evidence="1" id="KW-0175">Coiled coil</keyword>
<proteinExistence type="predicted"/>
<keyword evidence="4" id="KW-1185">Reference proteome</keyword>
<dbReference type="EMBL" id="BLLK01000058">
    <property type="protein sequence ID" value="GFH57575.1"/>
    <property type="molecule type" value="Genomic_DNA"/>
</dbReference>
<evidence type="ECO:0000313" key="3">
    <source>
        <dbReference type="EMBL" id="GFH57575.1"/>
    </source>
</evidence>
<evidence type="ECO:0000256" key="2">
    <source>
        <dbReference type="SAM" id="MobiDB-lite"/>
    </source>
</evidence>
<dbReference type="AlphaFoldDB" id="A0AAD3HBK7"/>
<organism evidence="3 4">
    <name type="scientific">Chaetoceros tenuissimus</name>
    <dbReference type="NCBI Taxonomy" id="426638"/>
    <lineage>
        <taxon>Eukaryota</taxon>
        <taxon>Sar</taxon>
        <taxon>Stramenopiles</taxon>
        <taxon>Ochrophyta</taxon>
        <taxon>Bacillariophyta</taxon>
        <taxon>Coscinodiscophyceae</taxon>
        <taxon>Chaetocerotophycidae</taxon>
        <taxon>Chaetocerotales</taxon>
        <taxon>Chaetocerotaceae</taxon>
        <taxon>Chaetoceros</taxon>
    </lineage>
</organism>
<accession>A0AAD3HBK7</accession>
<name>A0AAD3HBK7_9STRA</name>
<feature type="region of interest" description="Disordered" evidence="2">
    <location>
        <begin position="318"/>
        <end position="403"/>
    </location>
</feature>